<dbReference type="EMBL" id="REFS01000005">
    <property type="protein sequence ID" value="RMB13464.1"/>
    <property type="molecule type" value="Genomic_DNA"/>
</dbReference>
<dbReference type="InterPro" id="IPR003795">
    <property type="entry name" value="DUF192"/>
</dbReference>
<evidence type="ECO:0000313" key="2">
    <source>
        <dbReference type="Proteomes" id="UP000277326"/>
    </source>
</evidence>
<evidence type="ECO:0008006" key="3">
    <source>
        <dbReference type="Google" id="ProtNLM"/>
    </source>
</evidence>
<dbReference type="Pfam" id="PF02643">
    <property type="entry name" value="DUF192"/>
    <property type="match status" value="1"/>
</dbReference>
<dbReference type="PANTHER" id="PTHR37953">
    <property type="entry name" value="UPF0127 PROTEIN MJ1496"/>
    <property type="match status" value="1"/>
</dbReference>
<dbReference type="PROSITE" id="PS51257">
    <property type="entry name" value="PROKAR_LIPOPROTEIN"/>
    <property type="match status" value="1"/>
</dbReference>
<proteinExistence type="predicted"/>
<name>A0A3M0CWW8_9EURY</name>
<dbReference type="PANTHER" id="PTHR37953:SF1">
    <property type="entry name" value="UPF0127 PROTEIN MJ1496"/>
    <property type="match status" value="1"/>
</dbReference>
<gene>
    <name evidence="1" type="ORF">ATH50_2800</name>
</gene>
<dbReference type="Gene3D" id="2.60.120.1140">
    <property type="entry name" value="Protein of unknown function DUF192"/>
    <property type="match status" value="1"/>
</dbReference>
<reference evidence="1 2" key="1">
    <citation type="journal article" date="2015" name="Stand. Genomic Sci.">
        <title>Genomic Encyclopedia of Bacterial and Archaeal Type Strains, Phase III: the genomes of soil and plant-associated and newly described type strains.</title>
        <authorList>
            <person name="Whitman W.B."/>
            <person name="Woyke T."/>
            <person name="Klenk H.P."/>
            <person name="Zhou Y."/>
            <person name="Lilburn T.G."/>
            <person name="Beck B.J."/>
            <person name="De Vos P."/>
            <person name="Vandamme P."/>
            <person name="Eisen J.A."/>
            <person name="Garrity G."/>
            <person name="Hugenholtz P."/>
            <person name="Kyrpides N.C."/>
        </authorList>
    </citation>
    <scope>NUCLEOTIDE SEQUENCE [LARGE SCALE GENOMIC DNA]</scope>
    <source>
        <strain evidence="1 2">CGMCC 1.10124</strain>
    </source>
</reference>
<comment type="caution">
    <text evidence="1">The sequence shown here is derived from an EMBL/GenBank/DDBJ whole genome shotgun (WGS) entry which is preliminary data.</text>
</comment>
<dbReference type="InterPro" id="IPR038695">
    <property type="entry name" value="Saro_0823-like_sf"/>
</dbReference>
<dbReference type="RefSeq" id="WP_241966829.1">
    <property type="nucleotide sequence ID" value="NZ_CP034145.1"/>
</dbReference>
<dbReference type="GeneID" id="38473100"/>
<accession>A0A3M0CWW8</accession>
<organism evidence="1 2">
    <name type="scientific">Haloplanus aerogenes</name>
    <dbReference type="NCBI Taxonomy" id="660522"/>
    <lineage>
        <taxon>Archaea</taxon>
        <taxon>Methanobacteriati</taxon>
        <taxon>Methanobacteriota</taxon>
        <taxon>Stenosarchaea group</taxon>
        <taxon>Halobacteria</taxon>
        <taxon>Halobacteriales</taxon>
        <taxon>Haloferacaceae</taxon>
        <taxon>Haloplanus</taxon>
    </lineage>
</organism>
<protein>
    <recommendedName>
        <fullName evidence="3">DUF192 domain-containing protein</fullName>
    </recommendedName>
</protein>
<dbReference type="Proteomes" id="UP000277326">
    <property type="component" value="Unassembled WGS sequence"/>
</dbReference>
<sequence length="181" mass="19271">MPRRAIHLLLVCLVALAGCSGMGTTAPTTTPTATDSGSAETATTTATATVSTPGSNYDTATVVVSDENGTQLVTVDAWVADSFSKQYTGLSDTSTLDDGQGMLFVFDGEDDRAFVMRDMAFPLDMIFIDAEGTITTIHHAPLESDGDLTRYRGQAKYVLEVPMGYTNRTGIDVGDQVRIEE</sequence>
<dbReference type="AlphaFoldDB" id="A0A3M0CWW8"/>
<evidence type="ECO:0000313" key="1">
    <source>
        <dbReference type="EMBL" id="RMB13464.1"/>
    </source>
</evidence>